<keyword evidence="5" id="KW-1185">Reference proteome</keyword>
<dbReference type="GO" id="GO:0016787">
    <property type="term" value="F:hydrolase activity"/>
    <property type="evidence" value="ECO:0007669"/>
    <property type="project" value="UniProtKB-KW"/>
</dbReference>
<dbReference type="InterPro" id="IPR015797">
    <property type="entry name" value="NUDIX_hydrolase-like_dom_sf"/>
</dbReference>
<evidence type="ECO:0000259" key="3">
    <source>
        <dbReference type="PROSITE" id="PS51462"/>
    </source>
</evidence>
<dbReference type="InterPro" id="IPR000086">
    <property type="entry name" value="NUDIX_hydrolase_dom"/>
</dbReference>
<dbReference type="OrthoDB" id="9131041at2"/>
<evidence type="ECO:0000256" key="1">
    <source>
        <dbReference type="ARBA" id="ARBA00001946"/>
    </source>
</evidence>
<keyword evidence="2 4" id="KW-0378">Hydrolase</keyword>
<reference evidence="4 5" key="1">
    <citation type="journal article" date="2014" name="Arch. Microbiol.">
        <title>Bacillus mesophilum sp. nov., strain IITR-54T, a novel 4-chlorobiphenyl dechlorinating bacterium.</title>
        <authorList>
            <person name="Manickam N."/>
            <person name="Singh N.K."/>
            <person name="Bajaj A."/>
            <person name="Kumar R.M."/>
            <person name="Kaur G."/>
            <person name="Kaur N."/>
            <person name="Bala M."/>
            <person name="Kumar A."/>
            <person name="Mayilraj S."/>
        </authorList>
    </citation>
    <scope>NUCLEOTIDE SEQUENCE [LARGE SCALE GENOMIC DNA]</scope>
    <source>
        <strain evidence="4 5">IITR-54</strain>
    </source>
</reference>
<evidence type="ECO:0000313" key="5">
    <source>
        <dbReference type="Proteomes" id="UP000441354"/>
    </source>
</evidence>
<protein>
    <submittedName>
        <fullName evidence="4">NUDIX hydrolase</fullName>
    </submittedName>
</protein>
<gene>
    <name evidence="4" type="ORF">F7732_03090</name>
</gene>
<organism evidence="4 5">
    <name type="scientific">Bacillus mesophilum</name>
    <dbReference type="NCBI Taxonomy" id="1071718"/>
    <lineage>
        <taxon>Bacteria</taxon>
        <taxon>Bacillati</taxon>
        <taxon>Bacillota</taxon>
        <taxon>Bacilli</taxon>
        <taxon>Bacillales</taxon>
        <taxon>Bacillaceae</taxon>
        <taxon>Bacillus</taxon>
    </lineage>
</organism>
<dbReference type="PROSITE" id="PS00893">
    <property type="entry name" value="NUDIX_BOX"/>
    <property type="match status" value="1"/>
</dbReference>
<dbReference type="EMBL" id="WBOT01000001">
    <property type="protein sequence ID" value="KAB2335573.1"/>
    <property type="molecule type" value="Genomic_DNA"/>
</dbReference>
<comment type="cofactor">
    <cofactor evidence="1">
        <name>Mg(2+)</name>
        <dbReference type="ChEBI" id="CHEBI:18420"/>
    </cofactor>
</comment>
<evidence type="ECO:0000256" key="2">
    <source>
        <dbReference type="ARBA" id="ARBA00022801"/>
    </source>
</evidence>
<dbReference type="Proteomes" id="UP000441354">
    <property type="component" value="Unassembled WGS sequence"/>
</dbReference>
<dbReference type="Pfam" id="PF00293">
    <property type="entry name" value="NUDIX"/>
    <property type="match status" value="1"/>
</dbReference>
<evidence type="ECO:0000313" key="4">
    <source>
        <dbReference type="EMBL" id="KAB2335573.1"/>
    </source>
</evidence>
<dbReference type="AlphaFoldDB" id="A0A7V7RQ95"/>
<dbReference type="InterPro" id="IPR020084">
    <property type="entry name" value="NUDIX_hydrolase_CS"/>
</dbReference>
<name>A0A7V7RQ95_9BACI</name>
<dbReference type="PANTHER" id="PTHR43046">
    <property type="entry name" value="GDP-MANNOSE MANNOSYL HYDROLASE"/>
    <property type="match status" value="1"/>
</dbReference>
<sequence length="168" mass="19593">MCFCVVSINNSYSYKKGVYNLNSLKNNGFQFLDFIITKETMINEYQPLAGSFAVLKCDGKYLLCYNNWRRQWELPAGARKSNETPKECAIREFNEETGQYVTNLEFKGLLKVKNTSNGNIKYNPVYYTTIESLQPFKMNEETSEIKLWDLNEEIGYIDSVDVKVFDYL</sequence>
<dbReference type="PANTHER" id="PTHR43046:SF14">
    <property type="entry name" value="MUTT_NUDIX FAMILY PROTEIN"/>
    <property type="match status" value="1"/>
</dbReference>
<dbReference type="SUPFAM" id="SSF55811">
    <property type="entry name" value="Nudix"/>
    <property type="match status" value="1"/>
</dbReference>
<comment type="caution">
    <text evidence="4">The sequence shown here is derived from an EMBL/GenBank/DDBJ whole genome shotgun (WGS) entry which is preliminary data.</text>
</comment>
<accession>A0A7V7RQ95</accession>
<dbReference type="PROSITE" id="PS51462">
    <property type="entry name" value="NUDIX"/>
    <property type="match status" value="1"/>
</dbReference>
<feature type="domain" description="Nudix hydrolase" evidence="3">
    <location>
        <begin position="44"/>
        <end position="168"/>
    </location>
</feature>
<dbReference type="Gene3D" id="3.90.79.10">
    <property type="entry name" value="Nucleoside Triphosphate Pyrophosphohydrolase"/>
    <property type="match status" value="1"/>
</dbReference>
<dbReference type="RefSeq" id="WP_151572190.1">
    <property type="nucleotide sequence ID" value="NZ_WBOT01000001.1"/>
</dbReference>
<proteinExistence type="predicted"/>